<organism evidence="6 7">
    <name type="scientific">Centaurea solstitialis</name>
    <name type="common">yellow star-thistle</name>
    <dbReference type="NCBI Taxonomy" id="347529"/>
    <lineage>
        <taxon>Eukaryota</taxon>
        <taxon>Viridiplantae</taxon>
        <taxon>Streptophyta</taxon>
        <taxon>Embryophyta</taxon>
        <taxon>Tracheophyta</taxon>
        <taxon>Spermatophyta</taxon>
        <taxon>Magnoliopsida</taxon>
        <taxon>eudicotyledons</taxon>
        <taxon>Gunneridae</taxon>
        <taxon>Pentapetalae</taxon>
        <taxon>asterids</taxon>
        <taxon>campanulids</taxon>
        <taxon>Asterales</taxon>
        <taxon>Asteraceae</taxon>
        <taxon>Carduoideae</taxon>
        <taxon>Cardueae</taxon>
        <taxon>Centaureinae</taxon>
        <taxon>Centaurea</taxon>
    </lineage>
</organism>
<dbReference type="SMART" id="SM00184">
    <property type="entry name" value="RING"/>
    <property type="match status" value="1"/>
</dbReference>
<keyword evidence="1" id="KW-0479">Metal-binding</keyword>
<feature type="domain" description="RING-type" evidence="5">
    <location>
        <begin position="69"/>
        <end position="112"/>
    </location>
</feature>
<dbReference type="GO" id="GO:0008270">
    <property type="term" value="F:zinc ion binding"/>
    <property type="evidence" value="ECO:0007669"/>
    <property type="project" value="UniProtKB-KW"/>
</dbReference>
<evidence type="ECO:0000256" key="1">
    <source>
        <dbReference type="ARBA" id="ARBA00022723"/>
    </source>
</evidence>
<dbReference type="EMBL" id="JARYMX010000007">
    <property type="protein sequence ID" value="KAJ9540250.1"/>
    <property type="molecule type" value="Genomic_DNA"/>
</dbReference>
<evidence type="ECO:0000313" key="7">
    <source>
        <dbReference type="Proteomes" id="UP001172457"/>
    </source>
</evidence>
<name>A0AA38SQ09_9ASTR</name>
<evidence type="ECO:0000259" key="5">
    <source>
        <dbReference type="PROSITE" id="PS50089"/>
    </source>
</evidence>
<dbReference type="PROSITE" id="PS50089">
    <property type="entry name" value="ZF_RING_2"/>
    <property type="match status" value="1"/>
</dbReference>
<gene>
    <name evidence="6" type="ORF">OSB04_026756</name>
</gene>
<evidence type="ECO:0000256" key="4">
    <source>
        <dbReference type="PROSITE-ProRule" id="PRU00175"/>
    </source>
</evidence>
<keyword evidence="3" id="KW-0862">Zinc</keyword>
<protein>
    <recommendedName>
        <fullName evidence="5">RING-type domain-containing protein</fullName>
    </recommendedName>
</protein>
<evidence type="ECO:0000256" key="2">
    <source>
        <dbReference type="ARBA" id="ARBA00022771"/>
    </source>
</evidence>
<dbReference type="InterPro" id="IPR013083">
    <property type="entry name" value="Znf_RING/FYVE/PHD"/>
</dbReference>
<dbReference type="Pfam" id="PF13639">
    <property type="entry name" value="zf-RING_2"/>
    <property type="match status" value="1"/>
</dbReference>
<dbReference type="GO" id="GO:0061630">
    <property type="term" value="F:ubiquitin protein ligase activity"/>
    <property type="evidence" value="ECO:0007669"/>
    <property type="project" value="TreeGrafter"/>
</dbReference>
<sequence length="120" mass="14564">MKIDIIFYFCVLFLIIRTRDELLKTIKHFLFHDFRLWYHEKDEFPMDLPIILFENLVQRRQAWPIDETCLICFANYEMRDVVCQLGRCGHVFHSGCVGELLRRKHRNCPFCRSPLFSGHR</sequence>
<keyword evidence="2 4" id="KW-0863">Zinc-finger</keyword>
<dbReference type="GO" id="GO:0016567">
    <property type="term" value="P:protein ubiquitination"/>
    <property type="evidence" value="ECO:0007669"/>
    <property type="project" value="TreeGrafter"/>
</dbReference>
<reference evidence="6" key="1">
    <citation type="submission" date="2023-03" db="EMBL/GenBank/DDBJ databases">
        <title>Chromosome-scale reference genome and RAD-based genetic map of yellow starthistle (Centaurea solstitialis) reveal putative structural variation and QTLs associated with invader traits.</title>
        <authorList>
            <person name="Reatini B."/>
            <person name="Cang F.A."/>
            <person name="Jiang Q."/>
            <person name="Mckibben M.T.W."/>
            <person name="Barker M.S."/>
            <person name="Rieseberg L.H."/>
            <person name="Dlugosch K.M."/>
        </authorList>
    </citation>
    <scope>NUCLEOTIDE SEQUENCE</scope>
    <source>
        <strain evidence="6">CAN-66</strain>
        <tissue evidence="6">Leaf</tissue>
    </source>
</reference>
<dbReference type="AlphaFoldDB" id="A0AA38SQ09"/>
<dbReference type="SUPFAM" id="SSF57850">
    <property type="entry name" value="RING/U-box"/>
    <property type="match status" value="1"/>
</dbReference>
<accession>A0AA38SQ09</accession>
<comment type="caution">
    <text evidence="6">The sequence shown here is derived from an EMBL/GenBank/DDBJ whole genome shotgun (WGS) entry which is preliminary data.</text>
</comment>
<dbReference type="PANTHER" id="PTHR45969">
    <property type="entry name" value="RING ZINC FINGER PROTEIN-RELATED"/>
    <property type="match status" value="1"/>
</dbReference>
<dbReference type="Proteomes" id="UP001172457">
    <property type="component" value="Chromosome 7"/>
</dbReference>
<dbReference type="Gene3D" id="3.30.40.10">
    <property type="entry name" value="Zinc/RING finger domain, C3HC4 (zinc finger)"/>
    <property type="match status" value="1"/>
</dbReference>
<evidence type="ECO:0000256" key="3">
    <source>
        <dbReference type="ARBA" id="ARBA00022833"/>
    </source>
</evidence>
<dbReference type="SMART" id="SM01197">
    <property type="entry name" value="FANCL_C"/>
    <property type="match status" value="1"/>
</dbReference>
<evidence type="ECO:0000313" key="6">
    <source>
        <dbReference type="EMBL" id="KAJ9540250.1"/>
    </source>
</evidence>
<dbReference type="PANTHER" id="PTHR45969:SF9">
    <property type="entry name" value="RING-TYPE DOMAIN-CONTAINING PROTEIN"/>
    <property type="match status" value="1"/>
</dbReference>
<proteinExistence type="predicted"/>
<dbReference type="InterPro" id="IPR001841">
    <property type="entry name" value="Znf_RING"/>
</dbReference>
<keyword evidence="7" id="KW-1185">Reference proteome</keyword>